<evidence type="ECO:0000313" key="3">
    <source>
        <dbReference type="EMBL" id="KIJ35745.1"/>
    </source>
</evidence>
<proteinExistence type="inferred from homology"/>
<dbReference type="HOGENOM" id="CLU_010194_1_0_1"/>
<name>A0A0C9VDS3_SPHS4</name>
<dbReference type="Proteomes" id="UP000054279">
    <property type="component" value="Unassembled WGS sequence"/>
</dbReference>
<dbReference type="EMBL" id="KN837185">
    <property type="protein sequence ID" value="KIJ35745.1"/>
    <property type="molecule type" value="Genomic_DNA"/>
</dbReference>
<keyword evidence="2" id="KW-0560">Oxidoreductase</keyword>
<dbReference type="Gene3D" id="3.40.50.720">
    <property type="entry name" value="NAD(P)-binding Rossmann-like Domain"/>
    <property type="match status" value="2"/>
</dbReference>
<dbReference type="OrthoDB" id="498125at2759"/>
<dbReference type="PANTHER" id="PTHR42760:SF133">
    <property type="entry name" value="3-OXOACYL-[ACYL-CARRIER-PROTEIN] REDUCTASE"/>
    <property type="match status" value="1"/>
</dbReference>
<organism evidence="3 4">
    <name type="scientific">Sphaerobolus stellatus (strain SS14)</name>
    <dbReference type="NCBI Taxonomy" id="990650"/>
    <lineage>
        <taxon>Eukaryota</taxon>
        <taxon>Fungi</taxon>
        <taxon>Dikarya</taxon>
        <taxon>Basidiomycota</taxon>
        <taxon>Agaricomycotina</taxon>
        <taxon>Agaricomycetes</taxon>
        <taxon>Phallomycetidae</taxon>
        <taxon>Geastrales</taxon>
        <taxon>Sphaerobolaceae</taxon>
        <taxon>Sphaerobolus</taxon>
    </lineage>
</organism>
<dbReference type="SUPFAM" id="SSF51735">
    <property type="entry name" value="NAD(P)-binding Rossmann-fold domains"/>
    <property type="match status" value="1"/>
</dbReference>
<dbReference type="Pfam" id="PF00106">
    <property type="entry name" value="adh_short"/>
    <property type="match status" value="1"/>
</dbReference>
<gene>
    <name evidence="3" type="ORF">M422DRAFT_61249</name>
</gene>
<accession>A0A0C9VDS3</accession>
<dbReference type="InterPro" id="IPR036291">
    <property type="entry name" value="NAD(P)-bd_dom_sf"/>
</dbReference>
<dbReference type="InterPro" id="IPR002347">
    <property type="entry name" value="SDR_fam"/>
</dbReference>
<reference evidence="3 4" key="1">
    <citation type="submission" date="2014-06" db="EMBL/GenBank/DDBJ databases">
        <title>Evolutionary Origins and Diversification of the Mycorrhizal Mutualists.</title>
        <authorList>
            <consortium name="DOE Joint Genome Institute"/>
            <consortium name="Mycorrhizal Genomics Consortium"/>
            <person name="Kohler A."/>
            <person name="Kuo A."/>
            <person name="Nagy L.G."/>
            <person name="Floudas D."/>
            <person name="Copeland A."/>
            <person name="Barry K.W."/>
            <person name="Cichocki N."/>
            <person name="Veneault-Fourrey C."/>
            <person name="LaButti K."/>
            <person name="Lindquist E.A."/>
            <person name="Lipzen A."/>
            <person name="Lundell T."/>
            <person name="Morin E."/>
            <person name="Murat C."/>
            <person name="Riley R."/>
            <person name="Ohm R."/>
            <person name="Sun H."/>
            <person name="Tunlid A."/>
            <person name="Henrissat B."/>
            <person name="Grigoriev I.V."/>
            <person name="Hibbett D.S."/>
            <person name="Martin F."/>
        </authorList>
    </citation>
    <scope>NUCLEOTIDE SEQUENCE [LARGE SCALE GENOMIC DNA]</scope>
    <source>
        <strain evidence="3 4">SS14</strain>
    </source>
</reference>
<dbReference type="PRINTS" id="PR00081">
    <property type="entry name" value="GDHRDH"/>
</dbReference>
<comment type="similarity">
    <text evidence="1">Belongs to the short-chain dehydrogenases/reductases (SDR) family.</text>
</comment>
<evidence type="ECO:0000256" key="2">
    <source>
        <dbReference type="ARBA" id="ARBA00023002"/>
    </source>
</evidence>
<evidence type="ECO:0000256" key="1">
    <source>
        <dbReference type="ARBA" id="ARBA00006484"/>
    </source>
</evidence>
<dbReference type="AlphaFoldDB" id="A0A0C9VDS3"/>
<dbReference type="PANTHER" id="PTHR42760">
    <property type="entry name" value="SHORT-CHAIN DEHYDROGENASES/REDUCTASES FAMILY MEMBER"/>
    <property type="match status" value="1"/>
</dbReference>
<evidence type="ECO:0000313" key="4">
    <source>
        <dbReference type="Proteomes" id="UP000054279"/>
    </source>
</evidence>
<dbReference type="GO" id="GO:0016616">
    <property type="term" value="F:oxidoreductase activity, acting on the CH-OH group of donors, NAD or NADP as acceptor"/>
    <property type="evidence" value="ECO:0007669"/>
    <property type="project" value="TreeGrafter"/>
</dbReference>
<sequence>MSLPARNLSAIVTGSARGIGRAIALRLAKDGYNVALNDLPTRKSIIVPGGVTDEKAVDEMVSTTVKQLGDLYMVANADILSPGMPLNIWNRFISVNLTGVFLCYRAAARQMLKQNKGGRIIASELGKTRITVNAYAPGFIDTPMHEMGTPENIASLVSYIASYDADFMTGQSVSINGGLFYD</sequence>
<protein>
    <submittedName>
        <fullName evidence="3">Unplaced genomic scaffold SPHSTscaffold_110, whole genome shotgun sequence</fullName>
    </submittedName>
</protein>
<keyword evidence="4" id="KW-1185">Reference proteome</keyword>